<protein>
    <recommendedName>
        <fullName evidence="4">B box-type domain-containing protein</fullName>
    </recommendedName>
</protein>
<dbReference type="Proteomes" id="UP000663855">
    <property type="component" value="Unassembled WGS sequence"/>
</dbReference>
<gene>
    <name evidence="2" type="ORF">CJN711_LOCUS1465</name>
</gene>
<accession>A0A814FM84</accession>
<dbReference type="SUPFAM" id="SSF49899">
    <property type="entry name" value="Concanavalin A-like lectins/glucanases"/>
    <property type="match status" value="1"/>
</dbReference>
<keyword evidence="1" id="KW-0175">Coiled coil</keyword>
<comment type="caution">
    <text evidence="2">The sequence shown here is derived from an EMBL/GenBank/DDBJ whole genome shotgun (WGS) entry which is preliminary data.</text>
</comment>
<reference evidence="2" key="1">
    <citation type="submission" date="2021-02" db="EMBL/GenBank/DDBJ databases">
        <authorList>
            <person name="Nowell W R."/>
        </authorList>
    </citation>
    <scope>NUCLEOTIDE SEQUENCE</scope>
</reference>
<evidence type="ECO:0008006" key="4">
    <source>
        <dbReference type="Google" id="ProtNLM"/>
    </source>
</evidence>
<name>A0A814FM84_9BILA</name>
<dbReference type="InterPro" id="IPR013320">
    <property type="entry name" value="ConA-like_dom_sf"/>
</dbReference>
<evidence type="ECO:0000256" key="1">
    <source>
        <dbReference type="SAM" id="Coils"/>
    </source>
</evidence>
<sequence length="357" mass="41112">MAAAIVKKPCVLCCKGAGVTTCDGCQQTFCIKHIIEHRQELALQLENIGQEHDLFRRDLTHEDLAHSFFVHIDEWEQESITKIQVAAEAARADLRQLINQTRNELKASIDKVTIEMQSCREIDDYTEIDLLRWTEKLKELRKLFETQLDFQIINDDDVSTSISMIKVRQEQSSGAVLTHSRQIIENNVIHQEALGLNHERFNNFQGKVILSGNGLLATCSGTYWDGSNVYGTRLYESGMHRIHFRIENKGTNNLFFGIRTASHDLPVQTLTSPYVYGWWELEQAIESISGYRIHSDRTIRTGDEITMILDCDNRQIQFQHHRINMNLQLPVELERCSFPWKIIVTLRSAGDSVRIIL</sequence>
<organism evidence="2 3">
    <name type="scientific">Rotaria magnacalcarata</name>
    <dbReference type="NCBI Taxonomy" id="392030"/>
    <lineage>
        <taxon>Eukaryota</taxon>
        <taxon>Metazoa</taxon>
        <taxon>Spiralia</taxon>
        <taxon>Gnathifera</taxon>
        <taxon>Rotifera</taxon>
        <taxon>Eurotatoria</taxon>
        <taxon>Bdelloidea</taxon>
        <taxon>Philodinida</taxon>
        <taxon>Philodinidae</taxon>
        <taxon>Rotaria</taxon>
    </lineage>
</organism>
<proteinExistence type="predicted"/>
<evidence type="ECO:0000313" key="2">
    <source>
        <dbReference type="EMBL" id="CAF0983210.1"/>
    </source>
</evidence>
<feature type="coiled-coil region" evidence="1">
    <location>
        <begin position="80"/>
        <end position="111"/>
    </location>
</feature>
<dbReference type="Gene3D" id="2.60.120.920">
    <property type="match status" value="1"/>
</dbReference>
<dbReference type="EMBL" id="CAJNOV010000100">
    <property type="protein sequence ID" value="CAF0983210.1"/>
    <property type="molecule type" value="Genomic_DNA"/>
</dbReference>
<dbReference type="InterPro" id="IPR043136">
    <property type="entry name" value="B30.2/SPRY_sf"/>
</dbReference>
<dbReference type="AlphaFoldDB" id="A0A814FM84"/>
<evidence type="ECO:0000313" key="3">
    <source>
        <dbReference type="Proteomes" id="UP000663855"/>
    </source>
</evidence>